<accession>A0A376DA08</accession>
<dbReference type="NCBIfam" id="TIGR00229">
    <property type="entry name" value="sensory_box"/>
    <property type="match status" value="1"/>
</dbReference>
<organism evidence="7 8">
    <name type="scientific">Edwardsiella hoshinae</name>
    <dbReference type="NCBI Taxonomy" id="93378"/>
    <lineage>
        <taxon>Bacteria</taxon>
        <taxon>Pseudomonadati</taxon>
        <taxon>Pseudomonadota</taxon>
        <taxon>Gammaproteobacteria</taxon>
        <taxon>Enterobacterales</taxon>
        <taxon>Hafniaceae</taxon>
        <taxon>Edwardsiella</taxon>
    </lineage>
</organism>
<dbReference type="Pfam" id="PF00990">
    <property type="entry name" value="GGDEF"/>
    <property type="match status" value="1"/>
</dbReference>
<dbReference type="GO" id="GO:0052621">
    <property type="term" value="F:diguanylate cyclase activity"/>
    <property type="evidence" value="ECO:0007669"/>
    <property type="project" value="UniProtKB-EC"/>
</dbReference>
<dbReference type="Gene3D" id="3.30.70.270">
    <property type="match status" value="1"/>
</dbReference>
<comment type="pathway">
    <text evidence="1">Purine metabolism; 3',5'-cyclic di-GMP biosynthesis.</text>
</comment>
<dbReference type="RefSeq" id="WP_024523815.1">
    <property type="nucleotide sequence ID" value="NZ_CP065626.1"/>
</dbReference>
<proteinExistence type="predicted"/>
<dbReference type="InterPro" id="IPR013655">
    <property type="entry name" value="PAS_fold_3"/>
</dbReference>
<dbReference type="AlphaFoldDB" id="A0A376DA08"/>
<dbReference type="NCBIfam" id="TIGR00254">
    <property type="entry name" value="GGDEF"/>
    <property type="match status" value="1"/>
</dbReference>
<dbReference type="SMART" id="SM00267">
    <property type="entry name" value="GGDEF"/>
    <property type="match status" value="1"/>
</dbReference>
<dbReference type="SMART" id="SM00091">
    <property type="entry name" value="PAS"/>
    <property type="match status" value="1"/>
</dbReference>
<evidence type="ECO:0000259" key="5">
    <source>
        <dbReference type="PROSITE" id="PS50113"/>
    </source>
</evidence>
<dbReference type="EMBL" id="UFXZ01000001">
    <property type="protein sequence ID" value="STC85154.1"/>
    <property type="molecule type" value="Genomic_DNA"/>
</dbReference>
<dbReference type="PROSITE" id="PS50887">
    <property type="entry name" value="GGDEF"/>
    <property type="match status" value="1"/>
</dbReference>
<evidence type="ECO:0000259" key="6">
    <source>
        <dbReference type="PROSITE" id="PS50887"/>
    </source>
</evidence>
<dbReference type="Pfam" id="PF08447">
    <property type="entry name" value="PAS_3"/>
    <property type="match status" value="1"/>
</dbReference>
<dbReference type="STRING" id="93378.A9798_03460"/>
<name>A0A376DA08_9GAMM</name>
<protein>
    <recommendedName>
        <fullName evidence="2">diguanylate cyclase</fullName>
        <ecNumber evidence="2">2.7.7.65</ecNumber>
    </recommendedName>
</protein>
<evidence type="ECO:0000313" key="7">
    <source>
        <dbReference type="EMBL" id="STC85154.1"/>
    </source>
</evidence>
<evidence type="ECO:0000313" key="8">
    <source>
        <dbReference type="Proteomes" id="UP000255248"/>
    </source>
</evidence>
<comment type="catalytic activity">
    <reaction evidence="3">
        <text>2 GTP = 3',3'-c-di-GMP + 2 diphosphate</text>
        <dbReference type="Rhea" id="RHEA:24898"/>
        <dbReference type="ChEBI" id="CHEBI:33019"/>
        <dbReference type="ChEBI" id="CHEBI:37565"/>
        <dbReference type="ChEBI" id="CHEBI:58805"/>
        <dbReference type="EC" id="2.7.7.65"/>
    </reaction>
</comment>
<dbReference type="SUPFAM" id="SSF55781">
    <property type="entry name" value="GAF domain-like"/>
    <property type="match status" value="1"/>
</dbReference>
<dbReference type="InterPro" id="IPR000160">
    <property type="entry name" value="GGDEF_dom"/>
</dbReference>
<dbReference type="InterPro" id="IPR000700">
    <property type="entry name" value="PAS-assoc_C"/>
</dbReference>
<dbReference type="PANTHER" id="PTHR45138:SF9">
    <property type="entry name" value="DIGUANYLATE CYCLASE DGCM-RELATED"/>
    <property type="match status" value="1"/>
</dbReference>
<dbReference type="PROSITE" id="PS50113">
    <property type="entry name" value="PAC"/>
    <property type="match status" value="1"/>
</dbReference>
<evidence type="ECO:0000256" key="1">
    <source>
        <dbReference type="ARBA" id="ARBA00004665"/>
    </source>
</evidence>
<dbReference type="Proteomes" id="UP000255248">
    <property type="component" value="Unassembled WGS sequence"/>
</dbReference>
<sequence>MNNHEPSPARATPPASVLPAGDDDEVYHAILRMGLASLHMQLAVICRVSNNIASVIYRYPASAAFSPGRRLSLNADFSQRVMDENGVVVQVAPPAEVVQCLPAPYRAQPLGCYIGVPLWLGEERYGLLELLSSQAPSTPFSESQLADVALLARSIGHLLSQTRLLHTNQQLIRENQRINTVIDKAFNYVAIGMALVAPGGYFRRANRTFCKMLGYSELEMRSICFQSITHPDDLALDLQHLEDLAQRRIDAYTLEKRYQKKDGAYLWVRLSVSAIYENDVLLFYISQIQDIQAERTALRELAAQREQLQRLNQALTLQASIDYLTGIRNRRSLIQQFATMLAQAGSWMALALFDLDYFKHYNDTYGHQAGDEALVYFASALRHHFREPESLIGRFGGEEFIVVCSAEHVCGVLARLDKLRETLDYGSDKALQGHLTVSIGCVLLPRQSVTPHDFDALVRHADEMLYQAKNSGRNRLKHRELKTL</sequence>
<dbReference type="Gene3D" id="3.30.450.40">
    <property type="match status" value="1"/>
</dbReference>
<feature type="coiled-coil region" evidence="4">
    <location>
        <begin position="291"/>
        <end position="318"/>
    </location>
</feature>
<dbReference type="InterPro" id="IPR035965">
    <property type="entry name" value="PAS-like_dom_sf"/>
</dbReference>
<dbReference type="Gene3D" id="3.30.450.20">
    <property type="entry name" value="PAS domain"/>
    <property type="match status" value="1"/>
</dbReference>
<feature type="domain" description="PAC" evidence="5">
    <location>
        <begin position="252"/>
        <end position="303"/>
    </location>
</feature>
<dbReference type="PANTHER" id="PTHR45138">
    <property type="entry name" value="REGULATORY COMPONENTS OF SENSORY TRANSDUCTION SYSTEM"/>
    <property type="match status" value="1"/>
</dbReference>
<dbReference type="InterPro" id="IPR029787">
    <property type="entry name" value="Nucleotide_cyclase"/>
</dbReference>
<dbReference type="EC" id="2.7.7.65" evidence="2"/>
<dbReference type="InterPro" id="IPR001610">
    <property type="entry name" value="PAC"/>
</dbReference>
<dbReference type="InterPro" id="IPR050469">
    <property type="entry name" value="Diguanylate_Cyclase"/>
</dbReference>
<dbReference type="InterPro" id="IPR000014">
    <property type="entry name" value="PAS"/>
</dbReference>
<dbReference type="CDD" id="cd00130">
    <property type="entry name" value="PAS"/>
    <property type="match status" value="1"/>
</dbReference>
<dbReference type="SUPFAM" id="SSF55785">
    <property type="entry name" value="PYP-like sensor domain (PAS domain)"/>
    <property type="match status" value="1"/>
</dbReference>
<evidence type="ECO:0000256" key="3">
    <source>
        <dbReference type="ARBA" id="ARBA00034247"/>
    </source>
</evidence>
<feature type="domain" description="GGDEF" evidence="6">
    <location>
        <begin position="346"/>
        <end position="481"/>
    </location>
</feature>
<dbReference type="SUPFAM" id="SSF55073">
    <property type="entry name" value="Nucleotide cyclase"/>
    <property type="match status" value="1"/>
</dbReference>
<dbReference type="InterPro" id="IPR029016">
    <property type="entry name" value="GAF-like_dom_sf"/>
</dbReference>
<reference evidence="7 8" key="1">
    <citation type="submission" date="2018-06" db="EMBL/GenBank/DDBJ databases">
        <authorList>
            <consortium name="Pathogen Informatics"/>
            <person name="Doyle S."/>
        </authorList>
    </citation>
    <scope>NUCLEOTIDE SEQUENCE [LARGE SCALE GENOMIC DNA]</scope>
    <source>
        <strain evidence="7 8">NCTC12121</strain>
    </source>
</reference>
<evidence type="ECO:0000256" key="4">
    <source>
        <dbReference type="SAM" id="Coils"/>
    </source>
</evidence>
<dbReference type="CDD" id="cd01949">
    <property type="entry name" value="GGDEF"/>
    <property type="match status" value="1"/>
</dbReference>
<keyword evidence="4" id="KW-0175">Coiled coil</keyword>
<dbReference type="InterPro" id="IPR043128">
    <property type="entry name" value="Rev_trsase/Diguanyl_cyclase"/>
</dbReference>
<dbReference type="SMART" id="SM00086">
    <property type="entry name" value="PAC"/>
    <property type="match status" value="1"/>
</dbReference>
<gene>
    <name evidence="7" type="primary">cph2_1</name>
    <name evidence="7" type="ORF">NCTC12121_00775</name>
</gene>
<evidence type="ECO:0000256" key="2">
    <source>
        <dbReference type="ARBA" id="ARBA00012528"/>
    </source>
</evidence>